<dbReference type="OrthoDB" id="2121828at2759"/>
<dbReference type="InterPro" id="IPR002355">
    <property type="entry name" value="Cu_oxidase_Cu_BS"/>
</dbReference>
<dbReference type="PANTHER" id="PTHR11709:SF488">
    <property type="entry name" value="LACCASE-RELATED"/>
    <property type="match status" value="1"/>
</dbReference>
<dbReference type="Pfam" id="PF07732">
    <property type="entry name" value="Cu-oxidase_3"/>
    <property type="match status" value="1"/>
</dbReference>
<protein>
    <recommendedName>
        <fullName evidence="13">Laccase</fullName>
    </recommendedName>
</protein>
<dbReference type="GO" id="GO:0016491">
    <property type="term" value="F:oxidoreductase activity"/>
    <property type="evidence" value="ECO:0007669"/>
    <property type="project" value="UniProtKB-KW"/>
</dbReference>
<dbReference type="FunFam" id="2.60.40.420:FF:000036">
    <property type="entry name" value="L-ascorbate oxidase"/>
    <property type="match status" value="1"/>
</dbReference>
<dbReference type="CDD" id="cd13898">
    <property type="entry name" value="CuRO_3_Abr2_like"/>
    <property type="match status" value="1"/>
</dbReference>
<dbReference type="CDD" id="cd13876">
    <property type="entry name" value="CuRO_2_Abr2_like"/>
    <property type="match status" value="1"/>
</dbReference>
<evidence type="ECO:0000256" key="2">
    <source>
        <dbReference type="ARBA" id="ARBA00022723"/>
    </source>
</evidence>
<dbReference type="EMBL" id="CAJPDS010000022">
    <property type="protein sequence ID" value="CAF9918456.1"/>
    <property type="molecule type" value="Genomic_DNA"/>
</dbReference>
<dbReference type="CDD" id="cd13850">
    <property type="entry name" value="CuRO_1_Abr2_like"/>
    <property type="match status" value="1"/>
</dbReference>
<feature type="domain" description="Plastocyanin-like" evidence="8">
    <location>
        <begin position="170"/>
        <end position="372"/>
    </location>
</feature>
<evidence type="ECO:0000313" key="12">
    <source>
        <dbReference type="Proteomes" id="UP000664521"/>
    </source>
</evidence>
<evidence type="ECO:0000256" key="1">
    <source>
        <dbReference type="ARBA" id="ARBA00010609"/>
    </source>
</evidence>
<feature type="signal peptide" evidence="7">
    <location>
        <begin position="1"/>
        <end position="21"/>
    </location>
</feature>
<keyword evidence="12" id="KW-1185">Reference proteome</keyword>
<accession>A0A8H3FCT4</accession>
<feature type="domain" description="Plastocyanin-like" evidence="10">
    <location>
        <begin position="30"/>
        <end position="142"/>
    </location>
</feature>
<dbReference type="InterPro" id="IPR011707">
    <property type="entry name" value="Cu-oxidase-like_N"/>
</dbReference>
<name>A0A8H3FCT4_9LECA</name>
<dbReference type="SUPFAM" id="SSF49503">
    <property type="entry name" value="Cupredoxins"/>
    <property type="match status" value="3"/>
</dbReference>
<evidence type="ECO:0000256" key="7">
    <source>
        <dbReference type="SAM" id="SignalP"/>
    </source>
</evidence>
<evidence type="ECO:0000256" key="4">
    <source>
        <dbReference type="ARBA" id="ARBA00023002"/>
    </source>
</evidence>
<evidence type="ECO:0000259" key="10">
    <source>
        <dbReference type="Pfam" id="PF07732"/>
    </source>
</evidence>
<dbReference type="InterPro" id="IPR011706">
    <property type="entry name" value="Cu-oxidase_C"/>
</dbReference>
<feature type="chain" id="PRO_5034024484" description="Laccase" evidence="7">
    <location>
        <begin position="22"/>
        <end position="605"/>
    </location>
</feature>
<evidence type="ECO:0000256" key="6">
    <source>
        <dbReference type="ARBA" id="ARBA00023180"/>
    </source>
</evidence>
<comment type="similarity">
    <text evidence="1">Belongs to the multicopper oxidase family.</text>
</comment>
<evidence type="ECO:0000313" key="11">
    <source>
        <dbReference type="EMBL" id="CAF9918456.1"/>
    </source>
</evidence>
<keyword evidence="2" id="KW-0479">Metal-binding</keyword>
<dbReference type="PROSITE" id="PS00079">
    <property type="entry name" value="MULTICOPPER_OXIDASE1"/>
    <property type="match status" value="1"/>
</dbReference>
<dbReference type="PROSITE" id="PS00080">
    <property type="entry name" value="MULTICOPPER_OXIDASE2"/>
    <property type="match status" value="1"/>
</dbReference>
<dbReference type="Gene3D" id="2.60.40.420">
    <property type="entry name" value="Cupredoxins - blue copper proteins"/>
    <property type="match status" value="3"/>
</dbReference>
<reference evidence="11" key="1">
    <citation type="submission" date="2021-03" db="EMBL/GenBank/DDBJ databases">
        <authorList>
            <person name="Tagirdzhanova G."/>
        </authorList>
    </citation>
    <scope>NUCLEOTIDE SEQUENCE</scope>
</reference>
<comment type="caution">
    <text evidence="11">The sequence shown here is derived from an EMBL/GenBank/DDBJ whole genome shotgun (WGS) entry which is preliminary data.</text>
</comment>
<dbReference type="InterPro" id="IPR001117">
    <property type="entry name" value="Cu-oxidase_2nd"/>
</dbReference>
<gene>
    <name evidence="11" type="ORF">HETSPECPRED_003761</name>
</gene>
<dbReference type="Pfam" id="PF00394">
    <property type="entry name" value="Cu-oxidase"/>
    <property type="match status" value="1"/>
</dbReference>
<dbReference type="InterPro" id="IPR008972">
    <property type="entry name" value="Cupredoxin"/>
</dbReference>
<dbReference type="InterPro" id="IPR045087">
    <property type="entry name" value="Cu-oxidase_fam"/>
</dbReference>
<evidence type="ECO:0000259" key="9">
    <source>
        <dbReference type="Pfam" id="PF07731"/>
    </source>
</evidence>
<keyword evidence="6" id="KW-0325">Glycoprotein</keyword>
<dbReference type="Pfam" id="PF07731">
    <property type="entry name" value="Cu-oxidase_2"/>
    <property type="match status" value="1"/>
</dbReference>
<dbReference type="Proteomes" id="UP000664521">
    <property type="component" value="Unassembled WGS sequence"/>
</dbReference>
<proteinExistence type="inferred from homology"/>
<evidence type="ECO:0000256" key="3">
    <source>
        <dbReference type="ARBA" id="ARBA00022729"/>
    </source>
</evidence>
<keyword evidence="3 7" id="KW-0732">Signal</keyword>
<feature type="domain" description="Plastocyanin-like" evidence="9">
    <location>
        <begin position="461"/>
        <end position="591"/>
    </location>
</feature>
<keyword evidence="4" id="KW-0560">Oxidoreductase</keyword>
<evidence type="ECO:0000259" key="8">
    <source>
        <dbReference type="Pfam" id="PF00394"/>
    </source>
</evidence>
<dbReference type="GO" id="GO:0005507">
    <property type="term" value="F:copper ion binding"/>
    <property type="evidence" value="ECO:0007669"/>
    <property type="project" value="InterPro"/>
</dbReference>
<dbReference type="AlphaFoldDB" id="A0A8H3FCT4"/>
<dbReference type="InterPro" id="IPR033138">
    <property type="entry name" value="Cu_oxidase_CS"/>
</dbReference>
<keyword evidence="5" id="KW-0186">Copper</keyword>
<dbReference type="PANTHER" id="PTHR11709">
    <property type="entry name" value="MULTI-COPPER OXIDASE"/>
    <property type="match status" value="1"/>
</dbReference>
<evidence type="ECO:0000256" key="5">
    <source>
        <dbReference type="ARBA" id="ARBA00023008"/>
    </source>
</evidence>
<organism evidence="11 12">
    <name type="scientific">Heterodermia speciosa</name>
    <dbReference type="NCBI Taxonomy" id="116794"/>
    <lineage>
        <taxon>Eukaryota</taxon>
        <taxon>Fungi</taxon>
        <taxon>Dikarya</taxon>
        <taxon>Ascomycota</taxon>
        <taxon>Pezizomycotina</taxon>
        <taxon>Lecanoromycetes</taxon>
        <taxon>OSLEUM clade</taxon>
        <taxon>Lecanoromycetidae</taxon>
        <taxon>Caliciales</taxon>
        <taxon>Physciaceae</taxon>
        <taxon>Heterodermia</taxon>
    </lineage>
</organism>
<sequence length="605" mass="66386">MLNKQFSTFALLAAATRSLCANVRFEISLTWEKGAPDGQSRDMIYTNGQFPGPQLTLDYGDDVEFVVHSHLPFDTSVHFHGIEQSGTPWSDGVPGLSQKPITPGGSFIYKWTATQYGTYWYHGHARGQIQDGLYGPLLIRPPPGTQTPLSQITNSSKELAAIRRADRDPTLVLLSDWDHLTSEEYQAAERESNLDLFCLDSLLVNGKGSVNCQPQALLNNLTLPPLLKLLNGTFVSDRGCTPPTPKALDEGLNFTSDITKVPPGLNDGCKPTNGTNEIILVDPRDGWASIHWISAMSVKTPVVSIDEHPMYIYAVDGAYIQPQPADTVLLYNGERYSAMVKLDKPAGDYTIRVANQAADQILAGFATLRYAKTHHRHNHTSTKNSTSTSKPYINYAGVNVSADVVPLDLTKLKPFPASAPAPTADATHILRFGRLGANWAWTLSGSALYPENRDFDAPLLFNPNSTAAKNSSLIIRTKNDTWVDIVMQVVLNEAAPAQPAHPVHKHSNKAYIIGAGNGVFNYTNVAEAIKVIPESFNLETPSLRDSFTTPSVLLGPAWVVFRYHVVNPGAWYLHCHIQTHLTGGMAMTMMDGVDAWPEIPEEYQI</sequence>
<evidence type="ECO:0008006" key="13">
    <source>
        <dbReference type="Google" id="ProtNLM"/>
    </source>
</evidence>